<evidence type="ECO:0000256" key="1">
    <source>
        <dbReference type="SAM" id="MobiDB-lite"/>
    </source>
</evidence>
<dbReference type="EMBL" id="MU004187">
    <property type="protein sequence ID" value="KAF2497222.1"/>
    <property type="molecule type" value="Genomic_DNA"/>
</dbReference>
<feature type="compositionally biased region" description="Polar residues" evidence="1">
    <location>
        <begin position="1"/>
        <end position="12"/>
    </location>
</feature>
<reference evidence="2" key="1">
    <citation type="journal article" date="2020" name="Stud. Mycol.">
        <title>101 Dothideomycetes genomes: a test case for predicting lifestyles and emergence of pathogens.</title>
        <authorList>
            <person name="Haridas S."/>
            <person name="Albert R."/>
            <person name="Binder M."/>
            <person name="Bloem J."/>
            <person name="Labutti K."/>
            <person name="Salamov A."/>
            <person name="Andreopoulos B."/>
            <person name="Baker S."/>
            <person name="Barry K."/>
            <person name="Bills G."/>
            <person name="Bluhm B."/>
            <person name="Cannon C."/>
            <person name="Castanera R."/>
            <person name="Culley D."/>
            <person name="Daum C."/>
            <person name="Ezra D."/>
            <person name="Gonzalez J."/>
            <person name="Henrissat B."/>
            <person name="Kuo A."/>
            <person name="Liang C."/>
            <person name="Lipzen A."/>
            <person name="Lutzoni F."/>
            <person name="Magnuson J."/>
            <person name="Mondo S."/>
            <person name="Nolan M."/>
            <person name="Ohm R."/>
            <person name="Pangilinan J."/>
            <person name="Park H.-J."/>
            <person name="Ramirez L."/>
            <person name="Alfaro M."/>
            <person name="Sun H."/>
            <person name="Tritt A."/>
            <person name="Yoshinaga Y."/>
            <person name="Zwiers L.-H."/>
            <person name="Turgeon B."/>
            <person name="Goodwin S."/>
            <person name="Spatafora J."/>
            <person name="Crous P."/>
            <person name="Grigoriev I."/>
        </authorList>
    </citation>
    <scope>NUCLEOTIDE SEQUENCE</scope>
    <source>
        <strain evidence="2">CBS 269.34</strain>
    </source>
</reference>
<feature type="compositionally biased region" description="Basic and acidic residues" evidence="1">
    <location>
        <begin position="386"/>
        <end position="399"/>
    </location>
</feature>
<keyword evidence="3" id="KW-1185">Reference proteome</keyword>
<dbReference type="OrthoDB" id="3798150at2759"/>
<feature type="region of interest" description="Disordered" evidence="1">
    <location>
        <begin position="195"/>
        <end position="230"/>
    </location>
</feature>
<feature type="compositionally biased region" description="Polar residues" evidence="1">
    <location>
        <begin position="402"/>
        <end position="411"/>
    </location>
</feature>
<gene>
    <name evidence="2" type="ORF">BU16DRAFT_560531</name>
</gene>
<name>A0A6A6QYM7_9PEZI</name>
<sequence length="432" mass="48522">MASTLTRSTGVTKNHRKSFQSNEQRRKSMEPPGEAGKQHRFSDPGSSSIFTAISTIFGFVDFVTALKEVSDDNRVFISLIERVRHDVDEAFRLRRCRRVADHFASFPRERNWIDGTIMDVQRALNDLGLYVENARIDMDGRVEVKMKNKFEWVLRNQQKLITRQIALSTCHQSLMIAVQAMQGVEMDLRLGASDDSSPTLLVPGRGSGEMTEDSHLGPYSRRKRRSFSTRSDLQMNAQEIEIASENLPEPVTIMPVALPAIASSEDSLRPHLSLRGTSGYFPSLPILQQNGKPYPELPGCLPATRSMPDLPISEEITPSQDERQSIPRKPIASNPRSLPVIPRHPSLRTGLSEWIIPWGEVQSEKIVRDASPTSSNATVTSSPDTDSSKEAAIIERAIPDRVTQQPRLMTTQERRRLAHTRRLAAAYDDDED</sequence>
<feature type="region of interest" description="Disordered" evidence="1">
    <location>
        <begin position="366"/>
        <end position="432"/>
    </location>
</feature>
<organism evidence="2 3">
    <name type="scientific">Lophium mytilinum</name>
    <dbReference type="NCBI Taxonomy" id="390894"/>
    <lineage>
        <taxon>Eukaryota</taxon>
        <taxon>Fungi</taxon>
        <taxon>Dikarya</taxon>
        <taxon>Ascomycota</taxon>
        <taxon>Pezizomycotina</taxon>
        <taxon>Dothideomycetes</taxon>
        <taxon>Pleosporomycetidae</taxon>
        <taxon>Mytilinidiales</taxon>
        <taxon>Mytilinidiaceae</taxon>
        <taxon>Lophium</taxon>
    </lineage>
</organism>
<evidence type="ECO:0000313" key="3">
    <source>
        <dbReference type="Proteomes" id="UP000799750"/>
    </source>
</evidence>
<proteinExistence type="predicted"/>
<dbReference type="AlphaFoldDB" id="A0A6A6QYM7"/>
<feature type="compositionally biased region" description="Polar residues" evidence="1">
    <location>
        <begin position="371"/>
        <end position="385"/>
    </location>
</feature>
<dbReference type="Proteomes" id="UP000799750">
    <property type="component" value="Unassembled WGS sequence"/>
</dbReference>
<feature type="region of interest" description="Disordered" evidence="1">
    <location>
        <begin position="1"/>
        <end position="43"/>
    </location>
</feature>
<evidence type="ECO:0000313" key="2">
    <source>
        <dbReference type="EMBL" id="KAF2497222.1"/>
    </source>
</evidence>
<protein>
    <submittedName>
        <fullName evidence="2">Uncharacterized protein</fullName>
    </submittedName>
</protein>
<feature type="region of interest" description="Disordered" evidence="1">
    <location>
        <begin position="317"/>
        <end position="344"/>
    </location>
</feature>
<accession>A0A6A6QYM7</accession>